<accession>A0ABR1NPT4</accession>
<gene>
    <name evidence="1" type="ORF">SLS63_012978</name>
</gene>
<keyword evidence="2" id="KW-1185">Reference proteome</keyword>
<reference evidence="1 2" key="1">
    <citation type="submission" date="2024-02" db="EMBL/GenBank/DDBJ databases">
        <title>De novo assembly and annotation of 12 fungi associated with fruit tree decline syndrome in Ontario, Canada.</title>
        <authorList>
            <person name="Sulman M."/>
            <person name="Ellouze W."/>
            <person name="Ilyukhin E."/>
        </authorList>
    </citation>
    <scope>NUCLEOTIDE SEQUENCE [LARGE SCALE GENOMIC DNA]</scope>
    <source>
        <strain evidence="1 2">M169</strain>
    </source>
</reference>
<dbReference type="Proteomes" id="UP001430848">
    <property type="component" value="Unassembled WGS sequence"/>
</dbReference>
<sequence length="227" mass="25516">MEELRGLLSGEDQAMIFLKQRDHIIVVDNSNHMREFKSQVLDVFANLAHILEAADPNGLDVICTSDPGNMQHSKVTDRLVQFVQSNFDKGASAPCFIERALKTLVDKVIDKLPSGPGEKKRLISWIKNDKVRPISIYVLTSGVWDSSMAAREGTCGAERPITQLITELKSRNLHKSQVAIQFIRFGNHPTGIERLKYLDDRLGKPDYVWPMLIGSLDEGNDREDNTS</sequence>
<name>A0ABR1NPT4_DIAER</name>
<proteinExistence type="predicted"/>
<evidence type="ECO:0008006" key="3">
    <source>
        <dbReference type="Google" id="ProtNLM"/>
    </source>
</evidence>
<evidence type="ECO:0000313" key="2">
    <source>
        <dbReference type="Proteomes" id="UP001430848"/>
    </source>
</evidence>
<comment type="caution">
    <text evidence="1">The sequence shown here is derived from an EMBL/GenBank/DDBJ whole genome shotgun (WGS) entry which is preliminary data.</text>
</comment>
<evidence type="ECO:0000313" key="1">
    <source>
        <dbReference type="EMBL" id="KAK7710484.1"/>
    </source>
</evidence>
<organism evidence="1 2">
    <name type="scientific">Diaporthe eres</name>
    <name type="common">Phomopsis oblonga</name>
    <dbReference type="NCBI Taxonomy" id="83184"/>
    <lineage>
        <taxon>Eukaryota</taxon>
        <taxon>Fungi</taxon>
        <taxon>Dikarya</taxon>
        <taxon>Ascomycota</taxon>
        <taxon>Pezizomycotina</taxon>
        <taxon>Sordariomycetes</taxon>
        <taxon>Sordariomycetidae</taxon>
        <taxon>Diaporthales</taxon>
        <taxon>Diaporthaceae</taxon>
        <taxon>Diaporthe</taxon>
        <taxon>Diaporthe eres species complex</taxon>
    </lineage>
</organism>
<dbReference type="EMBL" id="JAKNSF020000158">
    <property type="protein sequence ID" value="KAK7710484.1"/>
    <property type="molecule type" value="Genomic_DNA"/>
</dbReference>
<protein>
    <recommendedName>
        <fullName evidence="3">VWFA domain-containing protein</fullName>
    </recommendedName>
</protein>